<feature type="region of interest" description="Disordered" evidence="1">
    <location>
        <begin position="317"/>
        <end position="344"/>
    </location>
</feature>
<proteinExistence type="predicted"/>
<feature type="compositionally biased region" description="Gly residues" evidence="1">
    <location>
        <begin position="497"/>
        <end position="512"/>
    </location>
</feature>
<evidence type="ECO:0000313" key="2">
    <source>
        <dbReference type="EMBL" id="CCH31911.1"/>
    </source>
</evidence>
<feature type="compositionally biased region" description="Gly residues" evidence="1">
    <location>
        <begin position="434"/>
        <end position="462"/>
    </location>
</feature>
<feature type="region of interest" description="Disordered" evidence="1">
    <location>
        <begin position="480"/>
        <end position="512"/>
    </location>
</feature>
<feature type="compositionally biased region" description="Gly residues" evidence="1">
    <location>
        <begin position="206"/>
        <end position="221"/>
    </location>
</feature>
<feature type="compositionally biased region" description="Low complexity" evidence="1">
    <location>
        <begin position="222"/>
        <end position="239"/>
    </location>
</feature>
<dbReference type="BioCyc" id="SESP1179773:BN6_RS44955-MONOMER"/>
<keyword evidence="3" id="KW-1185">Reference proteome</keyword>
<dbReference type="eggNOG" id="COG3210">
    <property type="taxonomic scope" value="Bacteria"/>
</dbReference>
<gene>
    <name evidence="2" type="ordered locus">BN6_46310</name>
</gene>
<reference evidence="2 3" key="1">
    <citation type="journal article" date="2012" name="BMC Genomics">
        <title>Complete genome sequence of Saccharothrix espanaensis DSM 44229T and comparison to the other completely sequenced Pseudonocardiaceae.</title>
        <authorList>
            <person name="Strobel T."/>
            <person name="Al-Dilaimi A."/>
            <person name="Blom J."/>
            <person name="Gessner A."/>
            <person name="Kalinowski J."/>
            <person name="Luzhetska M."/>
            <person name="Puhler A."/>
            <person name="Szczepanowski R."/>
            <person name="Bechthold A."/>
            <person name="Ruckert C."/>
        </authorList>
    </citation>
    <scope>NUCLEOTIDE SEQUENCE [LARGE SCALE GENOMIC DNA]</scope>
    <source>
        <strain evidence="3">ATCC 51144 / DSM 44229 / JCM 9112 / NBRC 15066 / NRRL 15764</strain>
    </source>
</reference>
<feature type="compositionally biased region" description="Gly residues" evidence="1">
    <location>
        <begin position="360"/>
        <end position="399"/>
    </location>
</feature>
<feature type="compositionally biased region" description="Gly residues" evidence="1">
    <location>
        <begin position="241"/>
        <end position="253"/>
    </location>
</feature>
<name>K0K0M6_SACES</name>
<dbReference type="Proteomes" id="UP000006281">
    <property type="component" value="Chromosome"/>
</dbReference>
<dbReference type="OrthoDB" id="3403180at2"/>
<feature type="region of interest" description="Disordered" evidence="1">
    <location>
        <begin position="431"/>
        <end position="464"/>
    </location>
</feature>
<feature type="region of interest" description="Disordered" evidence="1">
    <location>
        <begin position="188"/>
        <end position="274"/>
    </location>
</feature>
<dbReference type="EMBL" id="HE804045">
    <property type="protein sequence ID" value="CCH31911.1"/>
    <property type="molecule type" value="Genomic_DNA"/>
</dbReference>
<feature type="compositionally biased region" description="Gly residues" evidence="1">
    <location>
        <begin position="330"/>
        <end position="339"/>
    </location>
</feature>
<accession>K0K0M6</accession>
<sequence length="544" mass="50233">MITRISGVVVLVAGFGLVDVPASASVAVPCDTAALVEAVTELGGQLALAPGCTYTLARPIGDNGFPVITESLTLTGRDTTIRRDPRAPRFRIFQVAQGGSLTLDGITVTGGHTTDAAAPGGSGGSGGAIDNAGQVLLARSTLVGNRTGDGAPAAPVPAGAAGGSGGSGGAVANTGTLVVRQSVLKDNTTGRGARGADGGAAPAAGADGGEGGDGGSGGHGGAIVSSGSLTVVGSTLEGNRTGRGGAGAHGAPGGASTTGTGGRGGKMGFGGPGGDAGAIDSSGVLTVVDTVVTRNGTGDGGPSGDAGAGGRGVAGGAGGGIWGGRESRAGGQGGRGGGIVARSNGPVTLDRVVVVDNRTGDGGAGGRGGDGGAGGRGGDGGAGGRGGAPDGLAGSGAVGGASGDGGGIALGQGPANPVVWIAGGRIAGNRTGHGADGGASGRGGSDLRLGHGGAGGRSGEGAGVHVDRKRSAHLEGVVVTGNATGEGGKGAPSRATGGHGGDPGNRGTGGGVGATWYVPDPPSIELVDNRISGNQPDQCDFVAC</sequence>
<feature type="region of interest" description="Disordered" evidence="1">
    <location>
        <begin position="293"/>
        <end position="312"/>
    </location>
</feature>
<evidence type="ECO:0000256" key="1">
    <source>
        <dbReference type="SAM" id="MobiDB-lite"/>
    </source>
</evidence>
<dbReference type="KEGG" id="sesp:BN6_46310"/>
<protein>
    <submittedName>
        <fullName evidence="2">Putative secreted protein</fullName>
    </submittedName>
</protein>
<feature type="compositionally biased region" description="Gly residues" evidence="1">
    <location>
        <begin position="259"/>
        <end position="274"/>
    </location>
</feature>
<dbReference type="STRING" id="1179773.BN6_46310"/>
<feature type="region of interest" description="Disordered" evidence="1">
    <location>
        <begin position="148"/>
        <end position="167"/>
    </location>
</feature>
<feature type="region of interest" description="Disordered" evidence="1">
    <location>
        <begin position="357"/>
        <end position="399"/>
    </location>
</feature>
<dbReference type="HOGENOM" id="CLU_535048_0_0_11"/>
<evidence type="ECO:0000313" key="3">
    <source>
        <dbReference type="Proteomes" id="UP000006281"/>
    </source>
</evidence>
<dbReference type="PATRIC" id="fig|1179773.3.peg.4642"/>
<feature type="compositionally biased region" description="Gly residues" evidence="1">
    <location>
        <begin position="297"/>
        <end position="312"/>
    </location>
</feature>
<dbReference type="RefSeq" id="WP_015102023.1">
    <property type="nucleotide sequence ID" value="NC_019673.1"/>
</dbReference>
<organism evidence="2 3">
    <name type="scientific">Saccharothrix espanaensis (strain ATCC 51144 / DSM 44229 / JCM 9112 / NBRC 15066 / NRRL 15764)</name>
    <dbReference type="NCBI Taxonomy" id="1179773"/>
    <lineage>
        <taxon>Bacteria</taxon>
        <taxon>Bacillati</taxon>
        <taxon>Actinomycetota</taxon>
        <taxon>Actinomycetes</taxon>
        <taxon>Pseudonocardiales</taxon>
        <taxon>Pseudonocardiaceae</taxon>
        <taxon>Saccharothrix</taxon>
    </lineage>
</organism>
<feature type="compositionally biased region" description="Low complexity" evidence="1">
    <location>
        <begin position="150"/>
        <end position="159"/>
    </location>
</feature>
<dbReference type="AlphaFoldDB" id="K0K0M6"/>